<evidence type="ECO:0000313" key="2">
    <source>
        <dbReference type="EMBL" id="WWD81197.1"/>
    </source>
</evidence>
<proteinExistence type="predicted"/>
<keyword evidence="1" id="KW-0812">Transmembrane</keyword>
<gene>
    <name evidence="2" type="ORF">FTX54_006505</name>
</gene>
<keyword evidence="3" id="KW-1185">Reference proteome</keyword>
<protein>
    <submittedName>
        <fullName evidence="2">ABC transporter permease</fullName>
    </submittedName>
</protein>
<dbReference type="KEGG" id="ahal:FTX54_006505"/>
<dbReference type="RefSeq" id="WP_147803032.1">
    <property type="nucleotide sequence ID" value="NZ_CP144914.1"/>
</dbReference>
<dbReference type="InterPro" id="IPR010288">
    <property type="entry name" value="EcsB_ABC"/>
</dbReference>
<keyword evidence="1" id="KW-0472">Membrane</keyword>
<feature type="transmembrane region" description="Helical" evidence="1">
    <location>
        <begin position="374"/>
        <end position="394"/>
    </location>
</feature>
<dbReference type="Proteomes" id="UP000321816">
    <property type="component" value="Chromosome"/>
</dbReference>
<feature type="transmembrane region" description="Helical" evidence="1">
    <location>
        <begin position="136"/>
        <end position="153"/>
    </location>
</feature>
<dbReference type="AlphaFoldDB" id="A0A5C7F745"/>
<evidence type="ECO:0000313" key="3">
    <source>
        <dbReference type="Proteomes" id="UP000321816"/>
    </source>
</evidence>
<name>A0A5C7F745_9BACI</name>
<feature type="transmembrane region" description="Helical" evidence="1">
    <location>
        <begin position="21"/>
        <end position="46"/>
    </location>
</feature>
<dbReference type="GO" id="GO:0016020">
    <property type="term" value="C:membrane"/>
    <property type="evidence" value="ECO:0007669"/>
    <property type="project" value="InterPro"/>
</dbReference>
<feature type="transmembrane region" description="Helical" evidence="1">
    <location>
        <begin position="52"/>
        <end position="72"/>
    </location>
</feature>
<keyword evidence="1" id="KW-1133">Transmembrane helix</keyword>
<dbReference type="PIRSF" id="PIRSF037259">
    <property type="entry name" value="EcsB_ABC"/>
    <property type="match status" value="1"/>
</dbReference>
<feature type="transmembrane region" description="Helical" evidence="1">
    <location>
        <begin position="349"/>
        <end position="367"/>
    </location>
</feature>
<evidence type="ECO:0000256" key="1">
    <source>
        <dbReference type="SAM" id="Phobius"/>
    </source>
</evidence>
<dbReference type="EMBL" id="CP144914">
    <property type="protein sequence ID" value="WWD81197.1"/>
    <property type="molecule type" value="Genomic_DNA"/>
</dbReference>
<organism evidence="2 3">
    <name type="scientific">Alkalicoccus halolimnae</name>
    <dbReference type="NCBI Taxonomy" id="1667239"/>
    <lineage>
        <taxon>Bacteria</taxon>
        <taxon>Bacillati</taxon>
        <taxon>Bacillota</taxon>
        <taxon>Bacilli</taxon>
        <taxon>Bacillales</taxon>
        <taxon>Bacillaceae</taxon>
        <taxon>Alkalicoccus</taxon>
    </lineage>
</organism>
<reference evidence="2 3" key="1">
    <citation type="submission" date="2024-01" db="EMBL/GenBank/DDBJ databases">
        <title>Complete Genome Sequence of Alkalicoccus halolimnae BZ-SZ-XJ29T, a Moderately Halophilic Bacterium Isolated from a Salt Lake.</title>
        <authorList>
            <person name="Zhao B."/>
        </authorList>
    </citation>
    <scope>NUCLEOTIDE SEQUENCE [LARGE SCALE GENOMIC DNA]</scope>
    <source>
        <strain evidence="2 3">BZ-SZ-XJ29</strain>
    </source>
</reference>
<feature type="transmembrane region" description="Helical" evidence="1">
    <location>
        <begin position="174"/>
        <end position="207"/>
    </location>
</feature>
<dbReference type="OrthoDB" id="2447941at2"/>
<feature type="transmembrane region" description="Helical" evidence="1">
    <location>
        <begin position="103"/>
        <end position="124"/>
    </location>
</feature>
<accession>A0A5C7F745</accession>
<dbReference type="Pfam" id="PF05975">
    <property type="entry name" value="EcsB"/>
    <property type="match status" value="1"/>
</dbReference>
<sequence>MNEVLKLWNTRRQEYWITAVKYLRLIGNSGFLFTIYLLFLFGSYYYGRFLEWLPETFPAVSFFTIIFAWMAARGRVRTFTKQADLVFLLPMEKRMKPYFRSSFRYSWFMESVWLTLALLVLAPLFTDRIAFGGEPFFIVLASLLLLKGWNLAASFEEQRIQGENLYRVHKWGRFLINGSVLYILFSTLSIPATAAAGVVLLLLHVLYFSRIQGTLQWQRLIEIESNTVRTFYRVANNFTDVPHLKESIKERKWIAWVTNGVSYGQRNVYKYLFGRAFFRSGDYFGIFVRLTLIGMLFLYAVDLVWGMWLMAALFSYMTVLQMETLGNHFRLSQMPDLYPVGKRTLTAGLQYWLVLLGSVQTVLFAGITAGNMTAALPVLVITGGIYAYVIFFRVPAKYETE</sequence>
<feature type="transmembrane region" description="Helical" evidence="1">
    <location>
        <begin position="283"/>
        <end position="301"/>
    </location>
</feature>